<name>A0ABN8ZGJ5_RANTA</name>
<protein>
    <submittedName>
        <fullName evidence="2">Uncharacterized protein</fullName>
    </submittedName>
</protein>
<evidence type="ECO:0000313" key="2">
    <source>
        <dbReference type="EMBL" id="CAI9171912.1"/>
    </source>
</evidence>
<dbReference type="EMBL" id="OX459967">
    <property type="protein sequence ID" value="CAI9171912.1"/>
    <property type="molecule type" value="Genomic_DNA"/>
</dbReference>
<gene>
    <name evidence="2" type="ORF">MRATA1EN1_LOCUS20874</name>
</gene>
<feature type="compositionally biased region" description="Polar residues" evidence="1">
    <location>
        <begin position="95"/>
        <end position="115"/>
    </location>
</feature>
<feature type="compositionally biased region" description="Basic residues" evidence="1">
    <location>
        <begin position="72"/>
        <end position="83"/>
    </location>
</feature>
<feature type="compositionally biased region" description="Basic and acidic residues" evidence="1">
    <location>
        <begin position="124"/>
        <end position="133"/>
    </location>
</feature>
<organism evidence="2 3">
    <name type="scientific">Rangifer tarandus platyrhynchus</name>
    <name type="common">Svalbard reindeer</name>
    <dbReference type="NCBI Taxonomy" id="3082113"/>
    <lineage>
        <taxon>Eukaryota</taxon>
        <taxon>Metazoa</taxon>
        <taxon>Chordata</taxon>
        <taxon>Craniata</taxon>
        <taxon>Vertebrata</taxon>
        <taxon>Euteleostomi</taxon>
        <taxon>Mammalia</taxon>
        <taxon>Eutheria</taxon>
        <taxon>Laurasiatheria</taxon>
        <taxon>Artiodactyla</taxon>
        <taxon>Ruminantia</taxon>
        <taxon>Pecora</taxon>
        <taxon>Cervidae</taxon>
        <taxon>Odocoileinae</taxon>
        <taxon>Rangifer</taxon>
    </lineage>
</organism>
<accession>A0ABN8ZGJ5</accession>
<proteinExistence type="predicted"/>
<keyword evidence="3" id="KW-1185">Reference proteome</keyword>
<feature type="region of interest" description="Disordered" evidence="1">
    <location>
        <begin position="49"/>
        <end position="146"/>
    </location>
</feature>
<feature type="region of interest" description="Disordered" evidence="1">
    <location>
        <begin position="208"/>
        <end position="237"/>
    </location>
</feature>
<sequence length="237" mass="24440">MGCKGKSGFSLQALLMTPLFHDPPSSQRVPDPTGQTSCCSALHLPSFGRSFAGPGGTPVQGQGCAEVGPCPSRRRPRRARGRSGPRPARLIARNTGFTCSSTGTEQARGTLSESRGSAIPAHPPGDRSKEKHLSQGQSVPAWPVPVWEPEWGNQKALGKPGDAKLRVMKLGGGGGEGSTVGTGNIRRKKTEQVVLGSLSCPLIHDHGAPFSRGGDGEAHTTPGAVAALGSGEDRAAS</sequence>
<dbReference type="Proteomes" id="UP001176941">
    <property type="component" value="Chromosome 31"/>
</dbReference>
<evidence type="ECO:0000256" key="1">
    <source>
        <dbReference type="SAM" id="MobiDB-lite"/>
    </source>
</evidence>
<evidence type="ECO:0000313" key="3">
    <source>
        <dbReference type="Proteomes" id="UP001176941"/>
    </source>
</evidence>
<reference evidence="2" key="1">
    <citation type="submission" date="2023-04" db="EMBL/GenBank/DDBJ databases">
        <authorList>
            <consortium name="ELIXIR-Norway"/>
        </authorList>
    </citation>
    <scope>NUCLEOTIDE SEQUENCE [LARGE SCALE GENOMIC DNA]</scope>
</reference>